<gene>
    <name evidence="3" type="ORF">GALMADRAFT_244098</name>
</gene>
<dbReference type="AlphaFoldDB" id="A0A067TI29"/>
<reference evidence="4" key="1">
    <citation type="journal article" date="2014" name="Proc. Natl. Acad. Sci. U.S.A.">
        <title>Extensive sampling of basidiomycete genomes demonstrates inadequacy of the white-rot/brown-rot paradigm for wood decay fungi.</title>
        <authorList>
            <person name="Riley R."/>
            <person name="Salamov A.A."/>
            <person name="Brown D.W."/>
            <person name="Nagy L.G."/>
            <person name="Floudas D."/>
            <person name="Held B.W."/>
            <person name="Levasseur A."/>
            <person name="Lombard V."/>
            <person name="Morin E."/>
            <person name="Otillar R."/>
            <person name="Lindquist E.A."/>
            <person name="Sun H."/>
            <person name="LaButti K.M."/>
            <person name="Schmutz J."/>
            <person name="Jabbour D."/>
            <person name="Luo H."/>
            <person name="Baker S.E."/>
            <person name="Pisabarro A.G."/>
            <person name="Walton J.D."/>
            <person name="Blanchette R.A."/>
            <person name="Henrissat B."/>
            <person name="Martin F."/>
            <person name="Cullen D."/>
            <person name="Hibbett D.S."/>
            <person name="Grigoriev I.V."/>
        </authorList>
    </citation>
    <scope>NUCLEOTIDE SEQUENCE [LARGE SCALE GENOMIC DNA]</scope>
    <source>
        <strain evidence="4">CBS 339.88</strain>
    </source>
</reference>
<dbReference type="PANTHER" id="PTHR10039">
    <property type="entry name" value="AMELOGENIN"/>
    <property type="match status" value="1"/>
</dbReference>
<evidence type="ECO:0000313" key="4">
    <source>
        <dbReference type="Proteomes" id="UP000027222"/>
    </source>
</evidence>
<organism evidence="3 4">
    <name type="scientific">Galerina marginata (strain CBS 339.88)</name>
    <dbReference type="NCBI Taxonomy" id="685588"/>
    <lineage>
        <taxon>Eukaryota</taxon>
        <taxon>Fungi</taxon>
        <taxon>Dikarya</taxon>
        <taxon>Basidiomycota</taxon>
        <taxon>Agaricomycotina</taxon>
        <taxon>Agaricomycetes</taxon>
        <taxon>Agaricomycetidae</taxon>
        <taxon>Agaricales</taxon>
        <taxon>Agaricineae</taxon>
        <taxon>Strophariaceae</taxon>
        <taxon>Galerina</taxon>
    </lineage>
</organism>
<protein>
    <recommendedName>
        <fullName evidence="2">Nephrocystin 3-like N-terminal domain-containing protein</fullName>
    </recommendedName>
</protein>
<keyword evidence="4" id="KW-1185">Reference proteome</keyword>
<dbReference type="HOGENOM" id="CLU_000288_6_10_1"/>
<dbReference type="SUPFAM" id="SSF52540">
    <property type="entry name" value="P-loop containing nucleoside triphosphate hydrolases"/>
    <property type="match status" value="1"/>
</dbReference>
<evidence type="ECO:0000259" key="2">
    <source>
        <dbReference type="Pfam" id="PF24883"/>
    </source>
</evidence>
<evidence type="ECO:0000313" key="3">
    <source>
        <dbReference type="EMBL" id="KDR78638.1"/>
    </source>
</evidence>
<dbReference type="InterPro" id="IPR027417">
    <property type="entry name" value="P-loop_NTPase"/>
</dbReference>
<accession>A0A067TI29</accession>
<feature type="domain" description="Nephrocystin 3-like N-terminal" evidence="2">
    <location>
        <begin position="65"/>
        <end position="229"/>
    </location>
</feature>
<dbReference type="EMBL" id="KL142374">
    <property type="protein sequence ID" value="KDR78638.1"/>
    <property type="molecule type" value="Genomic_DNA"/>
</dbReference>
<dbReference type="Pfam" id="PF24883">
    <property type="entry name" value="NPHP3_N"/>
    <property type="match status" value="1"/>
</dbReference>
<dbReference type="Gene3D" id="3.40.50.300">
    <property type="entry name" value="P-loop containing nucleotide triphosphate hydrolases"/>
    <property type="match status" value="1"/>
</dbReference>
<name>A0A067TI29_GALM3</name>
<dbReference type="Proteomes" id="UP000027222">
    <property type="component" value="Unassembled WGS sequence"/>
</dbReference>
<proteinExistence type="predicted"/>
<evidence type="ECO:0000256" key="1">
    <source>
        <dbReference type="ARBA" id="ARBA00022737"/>
    </source>
</evidence>
<keyword evidence="1" id="KW-0677">Repeat</keyword>
<dbReference type="OrthoDB" id="163438at2759"/>
<dbReference type="InterPro" id="IPR056884">
    <property type="entry name" value="NPHP3-like_N"/>
</dbReference>
<sequence length="819" mass="91802">MLSNFNGLISGGTFTSVNVSGDETSYSGFGLLAKNTCIEARHNSGDHSDESRCHPGTRVEILKHLVEWASGPKYKPPIKWLHGAAGGGKTVILKTVAEILDDQKLLLGDFFFRRTVAGRNNAQQLFATIAYQVCMNIPASRPYIEAAVKRNPLIFNQSQSMQAQADELIITPLLQLSLAEGLPADCARVIIIDGLDECHDADTQREVLTVLEKTIRKLPPSFAILVASRPEHHIREMFDLDDLNKSSSRMALGATYKADADIKTFFVDKFQKIQKHHPLRVLPPIPEPWPTIEIVNALVRKASGQFIYASTVIKFVDSPRHNPAYRLGVVLGSEIPGNLNPFGQLDDLYSAVFQSIDEKDRVAVLTILSTLLCSVVYNTSLNGVPSITSSTPIFLASFLDIETHEIRRLLLDLESLLAVKADNYPIAIFHASLPDFLFDRFRSGPFFIDRGMTNEWLARRCLDLCFVQHGTAMTYYLVQKLPWFLQNATPTRELQNAVQTIDILKLAGLRDDGRGAYGLHCLCEPVLKGIQKSTIPSAEDVYTQKLDIYKNFLQKKMEAYLKNSLTHLLLFSINPEYSLLISYSGCLALFFPISEEILRTDREDGLWLLTGADGVFRRPLFLLKDFIHDVMQGKETQSYTDLALHLAKGMRRGSSFYASASEIAGVVDDRNSIHELPAVYIMKDVFPAILSKSTIRLDLVKYLTDYRVASKYREHQEIRDAIHNYLTRAKSHDFDGIEPSQPNLELESSPFQIGPRKSLEEIIHAHPDAGRSVVSDYTTRYIQANGSFTLGPVKMGQEVGVVWKGPTTQNIVNHYPREI</sequence>